<dbReference type="OrthoDB" id="9796521at2"/>
<dbReference type="PROSITE" id="PS51819">
    <property type="entry name" value="VOC"/>
    <property type="match status" value="1"/>
</dbReference>
<gene>
    <name evidence="2" type="ORF">BC343_28190</name>
</gene>
<reference evidence="2 3" key="1">
    <citation type="submission" date="2016-07" db="EMBL/GenBank/DDBJ databases">
        <title>Genomic analysis of zinc-resistant bacterium Mucilaginibacter pedocola TBZ30.</title>
        <authorList>
            <person name="Huang J."/>
            <person name="Tang J."/>
        </authorList>
    </citation>
    <scope>NUCLEOTIDE SEQUENCE [LARGE SCALE GENOMIC DNA]</scope>
    <source>
        <strain evidence="2 3">TBZ30</strain>
    </source>
</reference>
<evidence type="ECO:0000259" key="1">
    <source>
        <dbReference type="PROSITE" id="PS51819"/>
    </source>
</evidence>
<dbReference type="EMBL" id="MBTF01000013">
    <property type="protein sequence ID" value="OOQ59374.1"/>
    <property type="molecule type" value="Genomic_DNA"/>
</dbReference>
<feature type="domain" description="VOC" evidence="1">
    <location>
        <begin position="3"/>
        <end position="117"/>
    </location>
</feature>
<dbReference type="STRING" id="1792845.BC343_28190"/>
<dbReference type="Proteomes" id="UP000189739">
    <property type="component" value="Unassembled WGS sequence"/>
</dbReference>
<evidence type="ECO:0000313" key="3">
    <source>
        <dbReference type="Proteomes" id="UP000189739"/>
    </source>
</evidence>
<dbReference type="PANTHER" id="PTHR36437:SF2">
    <property type="entry name" value="GLYOXALASE_BLEOMYCIN RESISTANCE PROTEIN_DIOXYGENASE"/>
    <property type="match status" value="1"/>
</dbReference>
<sequence length="117" mass="12819">MKGFEIISIPVTNQQAAKEFYLKMGFKLIVEAPYEGGANWIQLGIPGSETSITLVNWFPQMPAGSVRGLVIKCDDLDKDIEEMATRGIVVKPADKTPWGRFASVVDPDGNVLSLHGR</sequence>
<organism evidence="2 3">
    <name type="scientific">Mucilaginibacter pedocola</name>
    <dbReference type="NCBI Taxonomy" id="1792845"/>
    <lineage>
        <taxon>Bacteria</taxon>
        <taxon>Pseudomonadati</taxon>
        <taxon>Bacteroidota</taxon>
        <taxon>Sphingobacteriia</taxon>
        <taxon>Sphingobacteriales</taxon>
        <taxon>Sphingobacteriaceae</taxon>
        <taxon>Mucilaginibacter</taxon>
    </lineage>
</organism>
<dbReference type="RefSeq" id="WP_078348699.1">
    <property type="nucleotide sequence ID" value="NZ_MBTF01000013.1"/>
</dbReference>
<dbReference type="InterPro" id="IPR004360">
    <property type="entry name" value="Glyas_Fos-R_dOase_dom"/>
</dbReference>
<name>A0A1S9PEJ5_9SPHI</name>
<evidence type="ECO:0000313" key="2">
    <source>
        <dbReference type="EMBL" id="OOQ59374.1"/>
    </source>
</evidence>
<comment type="caution">
    <text evidence="2">The sequence shown here is derived from an EMBL/GenBank/DDBJ whole genome shotgun (WGS) entry which is preliminary data.</text>
</comment>
<protein>
    <recommendedName>
        <fullName evidence="1">VOC domain-containing protein</fullName>
    </recommendedName>
</protein>
<dbReference type="Gene3D" id="3.10.180.10">
    <property type="entry name" value="2,3-Dihydroxybiphenyl 1,2-Dioxygenase, domain 1"/>
    <property type="match status" value="1"/>
</dbReference>
<keyword evidence="3" id="KW-1185">Reference proteome</keyword>
<proteinExistence type="predicted"/>
<accession>A0A1S9PEJ5</accession>
<dbReference type="Pfam" id="PF00903">
    <property type="entry name" value="Glyoxalase"/>
    <property type="match status" value="1"/>
</dbReference>
<dbReference type="PANTHER" id="PTHR36437">
    <property type="entry name" value="GLYOXALASE/BLEOMYCIN RESISTANCE PROTEIN/DIOXYGENASE"/>
    <property type="match status" value="1"/>
</dbReference>
<dbReference type="InterPro" id="IPR029068">
    <property type="entry name" value="Glyas_Bleomycin-R_OHBP_Dase"/>
</dbReference>
<dbReference type="AlphaFoldDB" id="A0A1S9PEJ5"/>
<dbReference type="InterPro" id="IPR037523">
    <property type="entry name" value="VOC_core"/>
</dbReference>
<dbReference type="SUPFAM" id="SSF54593">
    <property type="entry name" value="Glyoxalase/Bleomycin resistance protein/Dihydroxybiphenyl dioxygenase"/>
    <property type="match status" value="1"/>
</dbReference>